<evidence type="ECO:0000313" key="3">
    <source>
        <dbReference type="EMBL" id="KAF5843826.1"/>
    </source>
</evidence>
<evidence type="ECO:0000259" key="2">
    <source>
        <dbReference type="Pfam" id="PF00117"/>
    </source>
</evidence>
<name>A0ABQ7HAF1_DUNSA</name>
<gene>
    <name evidence="3" type="ORF">DUNSADRAFT_5063</name>
</gene>
<comment type="caution">
    <text evidence="3">The sequence shown here is derived from an EMBL/GenBank/DDBJ whole genome shotgun (WGS) entry which is preliminary data.</text>
</comment>
<dbReference type="Proteomes" id="UP000815325">
    <property type="component" value="Unassembled WGS sequence"/>
</dbReference>
<dbReference type="PANTHER" id="PTHR42695:SF5">
    <property type="entry name" value="GLUTAMINE AMIDOTRANSFERASE YLR126C-RELATED"/>
    <property type="match status" value="1"/>
</dbReference>
<dbReference type="InterPro" id="IPR017926">
    <property type="entry name" value="GATASE"/>
</dbReference>
<dbReference type="InterPro" id="IPR044992">
    <property type="entry name" value="ChyE-like"/>
</dbReference>
<evidence type="ECO:0000256" key="1">
    <source>
        <dbReference type="ARBA" id="ARBA00011083"/>
    </source>
</evidence>
<sequence>MLFCLQVFSVPKHDFPTTEEVRQADLVILGGGKYSANGEEEWMRKLLSPDCLPAWVQTGTKHIGCCLGHQALAKALGGKIGPNPSGRFVLKVEDVEYDKAACASCGLLAALPSQQGSGEGPLAPYKFVESHGECVTALPPGSQLLAKSGTAAVEMWRYGSNVLAFQYHPELHPSMALEKIHPAVSSIGRLDEIEQRESARSLKERPPDVECMAAVLSHYRDHGLVSEQGATDECCRRGAQVEPTINLQATSSSATR</sequence>
<evidence type="ECO:0000313" key="4">
    <source>
        <dbReference type="Proteomes" id="UP000815325"/>
    </source>
</evidence>
<accession>A0ABQ7HAF1</accession>
<dbReference type="PANTHER" id="PTHR42695">
    <property type="entry name" value="GLUTAMINE AMIDOTRANSFERASE YLR126C-RELATED"/>
    <property type="match status" value="1"/>
</dbReference>
<dbReference type="PROSITE" id="PS51273">
    <property type="entry name" value="GATASE_TYPE_1"/>
    <property type="match status" value="1"/>
</dbReference>
<protein>
    <submittedName>
        <fullName evidence="3">Class I glutamine amidotransferase-like protein</fullName>
    </submittedName>
</protein>
<feature type="domain" description="Glutamine amidotransferase" evidence="2">
    <location>
        <begin position="15"/>
        <end position="174"/>
    </location>
</feature>
<organism evidence="3 4">
    <name type="scientific">Dunaliella salina</name>
    <name type="common">Green alga</name>
    <name type="synonym">Protococcus salinus</name>
    <dbReference type="NCBI Taxonomy" id="3046"/>
    <lineage>
        <taxon>Eukaryota</taxon>
        <taxon>Viridiplantae</taxon>
        <taxon>Chlorophyta</taxon>
        <taxon>core chlorophytes</taxon>
        <taxon>Chlorophyceae</taxon>
        <taxon>CS clade</taxon>
        <taxon>Chlamydomonadales</taxon>
        <taxon>Dunaliellaceae</taxon>
        <taxon>Dunaliella</taxon>
    </lineage>
</organism>
<dbReference type="SUPFAM" id="SSF52317">
    <property type="entry name" value="Class I glutamine amidotransferase-like"/>
    <property type="match status" value="1"/>
</dbReference>
<dbReference type="EMBL" id="MU069437">
    <property type="protein sequence ID" value="KAF5843826.1"/>
    <property type="molecule type" value="Genomic_DNA"/>
</dbReference>
<comment type="similarity">
    <text evidence="1">Belongs to the peptidase C26 family.</text>
</comment>
<keyword evidence="4" id="KW-1185">Reference proteome</keyword>
<reference evidence="3" key="1">
    <citation type="submission" date="2017-08" db="EMBL/GenBank/DDBJ databases">
        <authorList>
            <person name="Polle J.E."/>
            <person name="Barry K."/>
            <person name="Cushman J."/>
            <person name="Schmutz J."/>
            <person name="Tran D."/>
            <person name="Hathwaick L.T."/>
            <person name="Yim W.C."/>
            <person name="Jenkins J."/>
            <person name="Mckie-Krisberg Z.M."/>
            <person name="Prochnik S."/>
            <person name="Lindquist E."/>
            <person name="Dockter R.B."/>
            <person name="Adam C."/>
            <person name="Molina H."/>
            <person name="Bunkerborg J."/>
            <person name="Jin E."/>
            <person name="Buchheim M."/>
            <person name="Magnuson J."/>
        </authorList>
    </citation>
    <scope>NUCLEOTIDE SEQUENCE</scope>
    <source>
        <strain evidence="3">CCAP 19/18</strain>
    </source>
</reference>
<proteinExistence type="inferred from homology"/>
<dbReference type="CDD" id="cd01741">
    <property type="entry name" value="GATase1_1"/>
    <property type="match status" value="1"/>
</dbReference>
<dbReference type="InterPro" id="IPR029062">
    <property type="entry name" value="Class_I_gatase-like"/>
</dbReference>
<dbReference type="Gene3D" id="3.40.50.880">
    <property type="match status" value="1"/>
</dbReference>
<dbReference type="Pfam" id="PF00117">
    <property type="entry name" value="GATase"/>
    <property type="match status" value="1"/>
</dbReference>